<evidence type="ECO:0000313" key="4">
    <source>
        <dbReference type="Proteomes" id="UP000198462"/>
    </source>
</evidence>
<evidence type="ECO:0000313" key="3">
    <source>
        <dbReference type="EMBL" id="OWV32341.1"/>
    </source>
</evidence>
<evidence type="ECO:0000256" key="2">
    <source>
        <dbReference type="SAM" id="SignalP"/>
    </source>
</evidence>
<dbReference type="AlphaFoldDB" id="A0A219B1X4"/>
<evidence type="ECO:0000256" key="1">
    <source>
        <dbReference type="SAM" id="MobiDB-lite"/>
    </source>
</evidence>
<dbReference type="OrthoDB" id="9761969at2"/>
<accession>A0A219B1X4</accession>
<feature type="region of interest" description="Disordered" evidence="1">
    <location>
        <begin position="29"/>
        <end position="48"/>
    </location>
</feature>
<feature type="chain" id="PRO_5013166167" description="Lipoprotein" evidence="2">
    <location>
        <begin position="23"/>
        <end position="233"/>
    </location>
</feature>
<evidence type="ECO:0008006" key="5">
    <source>
        <dbReference type="Google" id="ProtNLM"/>
    </source>
</evidence>
<comment type="caution">
    <text evidence="3">The sequence shown here is derived from an EMBL/GenBank/DDBJ whole genome shotgun (WGS) entry which is preliminary data.</text>
</comment>
<keyword evidence="2" id="KW-0732">Signal</keyword>
<feature type="signal peptide" evidence="2">
    <location>
        <begin position="1"/>
        <end position="22"/>
    </location>
</feature>
<dbReference type="Proteomes" id="UP000198462">
    <property type="component" value="Unassembled WGS sequence"/>
</dbReference>
<organism evidence="3 4">
    <name type="scientific">Pacificimonas flava</name>
    <dbReference type="NCBI Taxonomy" id="1234595"/>
    <lineage>
        <taxon>Bacteria</taxon>
        <taxon>Pseudomonadati</taxon>
        <taxon>Pseudomonadota</taxon>
        <taxon>Alphaproteobacteria</taxon>
        <taxon>Sphingomonadales</taxon>
        <taxon>Sphingosinicellaceae</taxon>
        <taxon>Pacificimonas</taxon>
    </lineage>
</organism>
<proteinExistence type="predicted"/>
<reference evidence="4" key="1">
    <citation type="submission" date="2017-05" db="EMBL/GenBank/DDBJ databases">
        <authorList>
            <person name="Lin X."/>
        </authorList>
    </citation>
    <scope>NUCLEOTIDE SEQUENCE [LARGE SCALE GENOMIC DNA]</scope>
    <source>
        <strain evidence="4">JLT2012</strain>
    </source>
</reference>
<protein>
    <recommendedName>
        <fullName evidence="5">Lipoprotein</fullName>
    </recommendedName>
</protein>
<name>A0A219B1X4_9SPHN</name>
<keyword evidence="4" id="KW-1185">Reference proteome</keyword>
<sequence length="233" mass="24364">MVGTFALTIRIAAAAAFLGACTAPTHETSTYSSEAADRHVGGEGAPTEAQDRAELAFRLAAQAREDGDADAMLTAARLMLRSGTRPARLEAGVLTAEPGRDAVVAAWAREAILLADADRGVTERAEALMQARPRGILESGLGAGPLRLVQRLDLGEALTLSLVAEPGTDSSVAAIGDGDARLALAVRAGRQTICTGERRTTHAMCAWRARQTDHVVRLTNEGPLASEVMLLSN</sequence>
<gene>
    <name evidence="3" type="ORF">B5C34_01975</name>
</gene>
<dbReference type="RefSeq" id="WP_088711139.1">
    <property type="nucleotide sequence ID" value="NZ_NFZT01000001.1"/>
</dbReference>
<dbReference type="EMBL" id="NFZT01000001">
    <property type="protein sequence ID" value="OWV32341.1"/>
    <property type="molecule type" value="Genomic_DNA"/>
</dbReference>